<feature type="compositionally biased region" description="Polar residues" evidence="1">
    <location>
        <begin position="78"/>
        <end position="93"/>
    </location>
</feature>
<name>A0A5H2XXG4_PRUDU</name>
<protein>
    <recommendedName>
        <fullName evidence="2">C2H2-type domain-containing protein</fullName>
    </recommendedName>
</protein>
<evidence type="ECO:0000313" key="3">
    <source>
        <dbReference type="EMBL" id="BBN70335.1"/>
    </source>
</evidence>
<evidence type="ECO:0000256" key="1">
    <source>
        <dbReference type="SAM" id="MobiDB-lite"/>
    </source>
</evidence>
<organism evidence="3">
    <name type="scientific">Prunus dulcis</name>
    <name type="common">Almond</name>
    <name type="synonym">Amygdalus dulcis</name>
    <dbReference type="NCBI Taxonomy" id="3755"/>
    <lineage>
        <taxon>Eukaryota</taxon>
        <taxon>Viridiplantae</taxon>
        <taxon>Streptophyta</taxon>
        <taxon>Embryophyta</taxon>
        <taxon>Tracheophyta</taxon>
        <taxon>Spermatophyta</taxon>
        <taxon>Magnoliopsida</taxon>
        <taxon>eudicotyledons</taxon>
        <taxon>Gunneridae</taxon>
        <taxon>Pentapetalae</taxon>
        <taxon>rosids</taxon>
        <taxon>fabids</taxon>
        <taxon>Rosales</taxon>
        <taxon>Rosaceae</taxon>
        <taxon>Amygdaloideae</taxon>
        <taxon>Amygdaleae</taxon>
        <taxon>Prunus</taxon>
    </lineage>
</organism>
<dbReference type="EMBL" id="AP021796">
    <property type="protein sequence ID" value="BBN70335.1"/>
    <property type="molecule type" value="Genomic_DNA"/>
</dbReference>
<feature type="region of interest" description="Disordered" evidence="1">
    <location>
        <begin position="35"/>
        <end position="116"/>
    </location>
</feature>
<reference evidence="3" key="1">
    <citation type="journal article" date="2019" name="Science">
        <title>Mutation of a bHLH transcription factor allowed almond domestication.</title>
        <authorList>
            <person name="Sanchez-Perez R."/>
            <person name="Pavan S."/>
            <person name="Mazzeo R."/>
            <person name="Moldovan C."/>
            <person name="Aiese Cigliano R."/>
            <person name="Del Cueto J."/>
            <person name="Ricciardi F."/>
            <person name="Lotti C."/>
            <person name="Ricciardi L."/>
            <person name="Dicenta F."/>
            <person name="Lopez-Marques R.L."/>
            <person name="Lindberg Moller B."/>
        </authorList>
    </citation>
    <scope>NUCLEOTIDE SEQUENCE</scope>
</reference>
<dbReference type="InterPro" id="IPR013087">
    <property type="entry name" value="Znf_C2H2_type"/>
</dbReference>
<feature type="compositionally biased region" description="Basic and acidic residues" evidence="1">
    <location>
        <begin position="250"/>
        <end position="261"/>
    </location>
</feature>
<accession>A0A5H2XXG4</accession>
<feature type="compositionally biased region" description="Acidic residues" evidence="1">
    <location>
        <begin position="95"/>
        <end position="106"/>
    </location>
</feature>
<sequence length="261" mass="29472">GERAVNKDLYTLYSFSFVQLHLRSKMIKRRFYKLEHGDRDGPSNSSSSSSDSEIEPEAIEDSDDDDDVVEELEEDAQACSTSSGYQSEDSSANEVPDDSSDLPINEDDAKTGNERQVPLANQLFGKSGSEILEEQSNIVANEESLPVDFPDCVVKCKSAFKCRICPRVVCLSEETLRAHLKSKRHARSEKLLDEGRLKTMLNTDGKIEEEETPALYARILANSQGMLRKKSKREEKKVSRKKRMRYGAKKSKENPAKRSRK</sequence>
<gene>
    <name evidence="3" type="ORF">Prudu_1459S000700</name>
</gene>
<feature type="domain" description="C2H2-type" evidence="2">
    <location>
        <begin position="160"/>
        <end position="185"/>
    </location>
</feature>
<evidence type="ECO:0000259" key="2">
    <source>
        <dbReference type="Pfam" id="PF12874"/>
    </source>
</evidence>
<feature type="non-terminal residue" evidence="3">
    <location>
        <position position="1"/>
    </location>
</feature>
<proteinExistence type="predicted"/>
<feature type="compositionally biased region" description="Basic residues" evidence="1">
    <location>
        <begin position="238"/>
        <end position="249"/>
    </location>
</feature>
<feature type="region of interest" description="Disordered" evidence="1">
    <location>
        <begin position="226"/>
        <end position="261"/>
    </location>
</feature>
<dbReference type="PANTHER" id="PTHR36332:SF1">
    <property type="entry name" value="STRESS RESPONSE PROTEIN"/>
    <property type="match status" value="1"/>
</dbReference>
<dbReference type="AlphaFoldDB" id="A0A5H2XXG4"/>
<feature type="compositionally biased region" description="Acidic residues" evidence="1">
    <location>
        <begin position="52"/>
        <end position="76"/>
    </location>
</feature>
<dbReference type="PANTHER" id="PTHR36332">
    <property type="entry name" value="STRESS RESPONSE PROTEIN"/>
    <property type="match status" value="1"/>
</dbReference>
<dbReference type="Pfam" id="PF12874">
    <property type="entry name" value="zf-met"/>
    <property type="match status" value="1"/>
</dbReference>